<dbReference type="NCBIfam" id="NF005118">
    <property type="entry name" value="PRK06550.1"/>
    <property type="match status" value="1"/>
</dbReference>
<dbReference type="OrthoDB" id="9803333at2"/>
<evidence type="ECO:0000313" key="4">
    <source>
        <dbReference type="Proteomes" id="UP000235682"/>
    </source>
</evidence>
<dbReference type="GO" id="GO:0016491">
    <property type="term" value="F:oxidoreductase activity"/>
    <property type="evidence" value="ECO:0007669"/>
    <property type="project" value="UniProtKB-KW"/>
</dbReference>
<dbReference type="InterPro" id="IPR036291">
    <property type="entry name" value="NAD(P)-bd_dom_sf"/>
</dbReference>
<dbReference type="EMBL" id="PNHE01000011">
    <property type="protein sequence ID" value="PMC58570.1"/>
    <property type="molecule type" value="Genomic_DNA"/>
</dbReference>
<dbReference type="InterPro" id="IPR020904">
    <property type="entry name" value="Sc_DH/Rdtase_CS"/>
</dbReference>
<dbReference type="PRINTS" id="PR00081">
    <property type="entry name" value="GDHRDH"/>
</dbReference>
<accession>A0A2N6SNE5</accession>
<comment type="caution">
    <text evidence="3">The sequence shown here is derived from an EMBL/GenBank/DDBJ whole genome shotgun (WGS) entry which is preliminary data.</text>
</comment>
<dbReference type="InterPro" id="IPR002347">
    <property type="entry name" value="SDR_fam"/>
</dbReference>
<dbReference type="GO" id="GO:0008206">
    <property type="term" value="P:bile acid metabolic process"/>
    <property type="evidence" value="ECO:0007669"/>
    <property type="project" value="UniProtKB-ARBA"/>
</dbReference>
<dbReference type="PANTHER" id="PTHR24321:SF8">
    <property type="entry name" value="ESTRADIOL 17-BETA-DEHYDROGENASE 8-RELATED"/>
    <property type="match status" value="1"/>
</dbReference>
<dbReference type="RefSeq" id="WP_092085261.1">
    <property type="nucleotide sequence ID" value="NZ_FNEL01000020.1"/>
</dbReference>
<organism evidence="3 4">
    <name type="scientific">Dolosicoccus paucivorans</name>
    <dbReference type="NCBI Taxonomy" id="84521"/>
    <lineage>
        <taxon>Bacteria</taxon>
        <taxon>Bacillati</taxon>
        <taxon>Bacillota</taxon>
        <taxon>Bacilli</taxon>
        <taxon>Lactobacillales</taxon>
        <taxon>Aerococcaceae</taxon>
        <taxon>Dolosicoccus</taxon>
    </lineage>
</organism>
<gene>
    <name evidence="3" type="ORF">CJ205_03840</name>
</gene>
<proteinExistence type="inferred from homology"/>
<evidence type="ECO:0000313" key="3">
    <source>
        <dbReference type="EMBL" id="PMC58570.1"/>
    </source>
</evidence>
<dbReference type="PRINTS" id="PR00080">
    <property type="entry name" value="SDRFAMILY"/>
</dbReference>
<reference evidence="3 4" key="1">
    <citation type="submission" date="2017-09" db="EMBL/GenBank/DDBJ databases">
        <title>Bacterial strain isolated from the female urinary microbiota.</title>
        <authorList>
            <person name="Thomas-White K."/>
            <person name="Kumar N."/>
            <person name="Forster S."/>
            <person name="Putonti C."/>
            <person name="Lawley T."/>
            <person name="Wolfe A.J."/>
        </authorList>
    </citation>
    <scope>NUCLEOTIDE SEQUENCE [LARGE SCALE GENOMIC DNA]</scope>
    <source>
        <strain evidence="3 4">UMB0852</strain>
    </source>
</reference>
<dbReference type="PANTHER" id="PTHR24321">
    <property type="entry name" value="DEHYDROGENASES, SHORT CHAIN"/>
    <property type="match status" value="1"/>
</dbReference>
<dbReference type="STRING" id="84521.SAMN04487994_102022"/>
<dbReference type="AlphaFoldDB" id="A0A2N6SNE5"/>
<keyword evidence="2" id="KW-0560">Oxidoreductase</keyword>
<evidence type="ECO:0000256" key="1">
    <source>
        <dbReference type="ARBA" id="ARBA00006484"/>
    </source>
</evidence>
<dbReference type="FunFam" id="3.40.50.720:FF:000084">
    <property type="entry name" value="Short-chain dehydrogenase reductase"/>
    <property type="match status" value="1"/>
</dbReference>
<protein>
    <submittedName>
        <fullName evidence="3">3-oxoacyl-ACP reductase</fullName>
    </submittedName>
</protein>
<name>A0A2N6SNE5_9LACT</name>
<keyword evidence="4" id="KW-1185">Reference proteome</keyword>
<dbReference type="Proteomes" id="UP000235682">
    <property type="component" value="Unassembled WGS sequence"/>
</dbReference>
<dbReference type="SUPFAM" id="SSF51735">
    <property type="entry name" value="NAD(P)-binding Rossmann-fold domains"/>
    <property type="match status" value="1"/>
</dbReference>
<dbReference type="Gene3D" id="3.40.50.720">
    <property type="entry name" value="NAD(P)-binding Rossmann-like Domain"/>
    <property type="match status" value="1"/>
</dbReference>
<dbReference type="PROSITE" id="PS00061">
    <property type="entry name" value="ADH_SHORT"/>
    <property type="match status" value="1"/>
</dbReference>
<evidence type="ECO:0000256" key="2">
    <source>
        <dbReference type="ARBA" id="ARBA00023002"/>
    </source>
</evidence>
<dbReference type="Pfam" id="PF13561">
    <property type="entry name" value="adh_short_C2"/>
    <property type="match status" value="1"/>
</dbReference>
<comment type="similarity">
    <text evidence="1">Belongs to the short-chain dehydrogenases/reductases (SDR) family.</text>
</comment>
<dbReference type="CDD" id="cd05233">
    <property type="entry name" value="SDR_c"/>
    <property type="match status" value="1"/>
</dbReference>
<sequence length="242" mass="26195">MVTGAASGIGRAQVLAFLKEGHYVTGLDIQPEEQVEEITDSYSSRFTYFQLDVSDPLAVEKILGSYLRTHPLGLDVLCNTAGQLDGFHKTHDVSLNSWLHILQTNLTSQFMMTQMCLPYLLEKPAARIINMASIAGLTAGGGSAAYTASKHGVVGLTKQLAFDYADTGLRVNAIAPGAVKTQMTQADFTGENPMAEWVQHETPTKRWALPEDIAGLTLFLASDASEYMTGTVIPVDGGWLIR</sequence>